<feature type="transmembrane region" description="Helical" evidence="9">
    <location>
        <begin position="238"/>
        <end position="261"/>
    </location>
</feature>
<comment type="function">
    <text evidence="8">Major component of the acid-resistance (AR) system allowing enteric pathogens to survive the acidic environment in the stomach. Exchanges extracellular arginine for its intracellular decarboxylation product agmatine (Agm) thereby expelling intracellular protons. Probably undergoes several conformational states in order to translocate the substrate across the membrane; keeps the substrate accessible to only 1 side of the membrane at a time by opening and closing 3 membrane-internal gates.</text>
</comment>
<dbReference type="GO" id="GO:0022857">
    <property type="term" value="F:transmembrane transporter activity"/>
    <property type="evidence" value="ECO:0007669"/>
    <property type="project" value="InterPro"/>
</dbReference>
<organism evidence="10 11">
    <name type="scientific">Brevundimonas basaltis</name>
    <dbReference type="NCBI Taxonomy" id="472166"/>
    <lineage>
        <taxon>Bacteria</taxon>
        <taxon>Pseudomonadati</taxon>
        <taxon>Pseudomonadota</taxon>
        <taxon>Alphaproteobacteria</taxon>
        <taxon>Caulobacterales</taxon>
        <taxon>Caulobacteraceae</taxon>
        <taxon>Brevundimonas</taxon>
    </lineage>
</organism>
<evidence type="ECO:0000256" key="6">
    <source>
        <dbReference type="ARBA" id="ARBA00022989"/>
    </source>
</evidence>
<comment type="subcellular location">
    <subcellularLocation>
        <location evidence="1">Cell membrane</location>
        <topology evidence="1">Multi-pass membrane protein</topology>
    </subcellularLocation>
</comment>
<evidence type="ECO:0000313" key="10">
    <source>
        <dbReference type="EMBL" id="MBB5292270.1"/>
    </source>
</evidence>
<dbReference type="EMBL" id="JACHFZ010000003">
    <property type="protein sequence ID" value="MBB5292270.1"/>
    <property type="molecule type" value="Genomic_DNA"/>
</dbReference>
<feature type="transmembrane region" description="Helical" evidence="9">
    <location>
        <begin position="333"/>
        <end position="353"/>
    </location>
</feature>
<evidence type="ECO:0000256" key="8">
    <source>
        <dbReference type="ARBA" id="ARBA00045636"/>
    </source>
</evidence>
<evidence type="ECO:0000256" key="7">
    <source>
        <dbReference type="ARBA" id="ARBA00023136"/>
    </source>
</evidence>
<dbReference type="PANTHER" id="PTHR42770:SF18">
    <property type="entry name" value="ARGININE_AGMATINE ANTIPORTER"/>
    <property type="match status" value="1"/>
</dbReference>
<dbReference type="Proteomes" id="UP000566663">
    <property type="component" value="Unassembled WGS sequence"/>
</dbReference>
<gene>
    <name evidence="10" type="ORF">HNQ67_001790</name>
</gene>
<sequence length="445" mass="45050">MIDTSRRMPLAEEPLSDRHKLGWGLAALVVAGNMIGSGLYLLPVSLASVGSSSLIGWLAAGAGAVTLALVFGALGRLQPDADGLPGFAERGLGRFFGYQTALAFWTACLVGNVAIAVAATGYLGFFWPVLRDPVAATFCNLGIIWLATFAYIIGARTASGLAAVALAVGLAPIVIAVAAGVVAFDPQIFAASWSPAETPLLQSVPASLAIIFWAFLGVESAAALSLRVKRPARDVGRASVAGVLLATAVYIAATVAVFGVIPADVLANSTSPYADLASRVFGASIAGVVAVCAVVKTIGTVGGWVMLGGETARSAARKGYLPSGFGAGERTPVANPLLGGAIMSVVAVISGQPTLGGQFGMLVGVTAVLSLAVYAICSAALFQMTRRSKARIVAVVGFLFATAAVAAAAPGYILPTVGFFVVTSLAWLAFLRKSPPRVDPAAGDA</sequence>
<feature type="transmembrane region" description="Helical" evidence="9">
    <location>
        <begin position="281"/>
        <end position="307"/>
    </location>
</feature>
<feature type="transmembrane region" description="Helical" evidence="9">
    <location>
        <begin position="21"/>
        <end position="42"/>
    </location>
</feature>
<keyword evidence="6 9" id="KW-1133">Transmembrane helix</keyword>
<feature type="transmembrane region" description="Helical" evidence="9">
    <location>
        <begin position="389"/>
        <end position="406"/>
    </location>
</feature>
<proteinExistence type="inferred from homology"/>
<keyword evidence="4" id="KW-1003">Cell membrane</keyword>
<comment type="similarity">
    <text evidence="2">Belongs to the amino acid-polyamine-organocation (APC) superfamily. Basic amino acid/polyamine antiporter (APA) (TC 2.A.3.2) family.</text>
</comment>
<dbReference type="PANTHER" id="PTHR42770">
    <property type="entry name" value="AMINO ACID TRANSPORTER-RELATED"/>
    <property type="match status" value="1"/>
</dbReference>
<evidence type="ECO:0000256" key="9">
    <source>
        <dbReference type="SAM" id="Phobius"/>
    </source>
</evidence>
<accession>A0A7W8I0A7</accession>
<evidence type="ECO:0000313" key="11">
    <source>
        <dbReference type="Proteomes" id="UP000566663"/>
    </source>
</evidence>
<feature type="transmembrane region" description="Helical" evidence="9">
    <location>
        <begin position="134"/>
        <end position="154"/>
    </location>
</feature>
<feature type="transmembrane region" description="Helical" evidence="9">
    <location>
        <begin position="204"/>
        <end position="226"/>
    </location>
</feature>
<comment type="caution">
    <text evidence="10">The sequence shown here is derived from an EMBL/GenBank/DDBJ whole genome shotgun (WGS) entry which is preliminary data.</text>
</comment>
<dbReference type="InterPro" id="IPR002293">
    <property type="entry name" value="AA/rel_permease1"/>
</dbReference>
<keyword evidence="5 9" id="KW-0812">Transmembrane</keyword>
<dbReference type="InterPro" id="IPR050367">
    <property type="entry name" value="APC_superfamily"/>
</dbReference>
<dbReference type="Gene3D" id="1.20.1740.10">
    <property type="entry name" value="Amino acid/polyamine transporter I"/>
    <property type="match status" value="1"/>
</dbReference>
<protein>
    <recommendedName>
        <fullName evidence="3">Arginine/agmatine antiporter</fullName>
    </recommendedName>
</protein>
<evidence type="ECO:0000256" key="4">
    <source>
        <dbReference type="ARBA" id="ARBA00022475"/>
    </source>
</evidence>
<keyword evidence="11" id="KW-1185">Reference proteome</keyword>
<evidence type="ECO:0000256" key="1">
    <source>
        <dbReference type="ARBA" id="ARBA00004651"/>
    </source>
</evidence>
<feature type="transmembrane region" description="Helical" evidence="9">
    <location>
        <begin position="95"/>
        <end position="122"/>
    </location>
</feature>
<feature type="transmembrane region" description="Helical" evidence="9">
    <location>
        <begin position="412"/>
        <end position="431"/>
    </location>
</feature>
<dbReference type="RefSeq" id="WP_246347515.1">
    <property type="nucleotide sequence ID" value="NZ_BAAAFF010000002.1"/>
</dbReference>
<feature type="transmembrane region" description="Helical" evidence="9">
    <location>
        <begin position="161"/>
        <end position="184"/>
    </location>
</feature>
<evidence type="ECO:0000256" key="3">
    <source>
        <dbReference type="ARBA" id="ARBA00021069"/>
    </source>
</evidence>
<dbReference type="Pfam" id="PF13520">
    <property type="entry name" value="AA_permease_2"/>
    <property type="match status" value="1"/>
</dbReference>
<dbReference type="GO" id="GO:0005886">
    <property type="term" value="C:plasma membrane"/>
    <property type="evidence" value="ECO:0007669"/>
    <property type="project" value="UniProtKB-SubCell"/>
</dbReference>
<feature type="transmembrane region" description="Helical" evidence="9">
    <location>
        <begin position="359"/>
        <end position="382"/>
    </location>
</feature>
<feature type="transmembrane region" description="Helical" evidence="9">
    <location>
        <begin position="54"/>
        <end position="74"/>
    </location>
</feature>
<name>A0A7W8I0A7_9CAUL</name>
<reference evidence="10 11" key="1">
    <citation type="submission" date="2020-08" db="EMBL/GenBank/DDBJ databases">
        <title>Genomic Encyclopedia of Type Strains, Phase IV (KMG-IV): sequencing the most valuable type-strain genomes for metagenomic binning, comparative biology and taxonomic classification.</title>
        <authorList>
            <person name="Goeker M."/>
        </authorList>
    </citation>
    <scope>NUCLEOTIDE SEQUENCE [LARGE SCALE GENOMIC DNA]</scope>
    <source>
        <strain evidence="10 11">DSM 25335</strain>
    </source>
</reference>
<evidence type="ECO:0000256" key="2">
    <source>
        <dbReference type="ARBA" id="ARBA00008220"/>
    </source>
</evidence>
<keyword evidence="7 9" id="KW-0472">Membrane</keyword>
<dbReference type="AlphaFoldDB" id="A0A7W8I0A7"/>
<dbReference type="PIRSF" id="PIRSF006060">
    <property type="entry name" value="AA_transporter"/>
    <property type="match status" value="1"/>
</dbReference>
<evidence type="ECO:0000256" key="5">
    <source>
        <dbReference type="ARBA" id="ARBA00022692"/>
    </source>
</evidence>